<evidence type="ECO:0000313" key="2">
    <source>
        <dbReference type="EMBL" id="KTD39313.1"/>
    </source>
</evidence>
<dbReference type="Gene3D" id="3.30.1310.20">
    <property type="entry name" value="PRTase-like"/>
    <property type="match status" value="1"/>
</dbReference>
<dbReference type="AlphaFoldDB" id="A0A0W0X427"/>
<dbReference type="Gene3D" id="3.40.50.2020">
    <property type="match status" value="1"/>
</dbReference>
<sequence>MEKFVNRYEAGAILAGQLKDYANAPNTIVLALPRGGVPVAYEMAKALSLPLDLFIVRKLGVPGQEELAMGAIATGGAVVFNDEIINSLHLSEASIQKVIHAEQKELQRRESAYRPERPPLQLKGKTVILVDDGIATGASMLAALKAVHQQKPASLIIAVPVAAKATCDDLASRVDRLICPLRPVNFYAVGLWYEDFNQTSDEEVFELLAKANQPVSTRERTKG</sequence>
<keyword evidence="3" id="KW-1185">Reference proteome</keyword>
<evidence type="ECO:0000259" key="1">
    <source>
        <dbReference type="Pfam" id="PF00156"/>
    </source>
</evidence>
<evidence type="ECO:0000313" key="3">
    <source>
        <dbReference type="Proteomes" id="UP000054725"/>
    </source>
</evidence>
<protein>
    <submittedName>
        <fullName evidence="2">Phosphoribosyltransferase</fullName>
    </submittedName>
</protein>
<accession>A0A0W0X427</accession>
<dbReference type="InterPro" id="IPR029057">
    <property type="entry name" value="PRTase-like"/>
</dbReference>
<dbReference type="OrthoDB" id="9810066at2"/>
<feature type="domain" description="Phosphoribosyltransferase" evidence="1">
    <location>
        <begin position="10"/>
        <end position="168"/>
    </location>
</feature>
<dbReference type="STRING" id="45070.Lnau_0080"/>
<reference evidence="2 3" key="1">
    <citation type="submission" date="2015-11" db="EMBL/GenBank/DDBJ databases">
        <title>Genomic analysis of 38 Legionella species identifies large and diverse effector repertoires.</title>
        <authorList>
            <person name="Burstein D."/>
            <person name="Amaro F."/>
            <person name="Zusman T."/>
            <person name="Lifshitz Z."/>
            <person name="Cohen O."/>
            <person name="Gilbert J.A."/>
            <person name="Pupko T."/>
            <person name="Shuman H.A."/>
            <person name="Segal G."/>
        </authorList>
    </citation>
    <scope>NUCLEOTIDE SEQUENCE [LARGE SCALE GENOMIC DNA]</scope>
    <source>
        <strain evidence="2 3">ATCC 49506</strain>
    </source>
</reference>
<name>A0A0W0X427_9GAMM</name>
<dbReference type="InterPro" id="IPR000836">
    <property type="entry name" value="PRTase_dom"/>
</dbReference>
<gene>
    <name evidence="2" type="ORF">Lnau_0080</name>
</gene>
<dbReference type="GO" id="GO:0016757">
    <property type="term" value="F:glycosyltransferase activity"/>
    <property type="evidence" value="ECO:0007669"/>
    <property type="project" value="UniProtKB-KW"/>
</dbReference>
<dbReference type="EMBL" id="LNYO01000001">
    <property type="protein sequence ID" value="KTD39313.1"/>
    <property type="molecule type" value="Genomic_DNA"/>
</dbReference>
<dbReference type="Proteomes" id="UP000054725">
    <property type="component" value="Unassembled WGS sequence"/>
</dbReference>
<dbReference type="Pfam" id="PF00156">
    <property type="entry name" value="Pribosyltran"/>
    <property type="match status" value="1"/>
</dbReference>
<organism evidence="2 3">
    <name type="scientific">Legionella nautarum</name>
    <dbReference type="NCBI Taxonomy" id="45070"/>
    <lineage>
        <taxon>Bacteria</taxon>
        <taxon>Pseudomonadati</taxon>
        <taxon>Pseudomonadota</taxon>
        <taxon>Gammaproteobacteria</taxon>
        <taxon>Legionellales</taxon>
        <taxon>Legionellaceae</taxon>
        <taxon>Legionella</taxon>
    </lineage>
</organism>
<keyword evidence="2" id="KW-0328">Glycosyltransferase</keyword>
<dbReference type="PATRIC" id="fig|45070.6.peg.82"/>
<proteinExistence type="predicted"/>
<dbReference type="RefSeq" id="WP_058503169.1">
    <property type="nucleotide sequence ID" value="NZ_CAAAIF010000002.1"/>
</dbReference>
<dbReference type="CDD" id="cd06223">
    <property type="entry name" value="PRTases_typeI"/>
    <property type="match status" value="1"/>
</dbReference>
<keyword evidence="2" id="KW-0808">Transferase</keyword>
<dbReference type="SUPFAM" id="SSF53271">
    <property type="entry name" value="PRTase-like"/>
    <property type="match status" value="1"/>
</dbReference>
<comment type="caution">
    <text evidence="2">The sequence shown here is derived from an EMBL/GenBank/DDBJ whole genome shotgun (WGS) entry which is preliminary data.</text>
</comment>